<keyword evidence="2" id="KW-1185">Reference proteome</keyword>
<comment type="caution">
    <text evidence="1">The sequence shown here is derived from an EMBL/GenBank/DDBJ whole genome shotgun (WGS) entry which is preliminary data.</text>
</comment>
<evidence type="ECO:0000313" key="2">
    <source>
        <dbReference type="Proteomes" id="UP000789570"/>
    </source>
</evidence>
<gene>
    <name evidence="1" type="ORF">FCALED_LOCUS5809</name>
</gene>
<organism evidence="1 2">
    <name type="scientific">Funneliformis caledonium</name>
    <dbReference type="NCBI Taxonomy" id="1117310"/>
    <lineage>
        <taxon>Eukaryota</taxon>
        <taxon>Fungi</taxon>
        <taxon>Fungi incertae sedis</taxon>
        <taxon>Mucoromycota</taxon>
        <taxon>Glomeromycotina</taxon>
        <taxon>Glomeromycetes</taxon>
        <taxon>Glomerales</taxon>
        <taxon>Glomeraceae</taxon>
        <taxon>Funneliformis</taxon>
    </lineage>
</organism>
<proteinExistence type="predicted"/>
<sequence length="118" mass="13636">MTFLSELSDLDIEVLKEEVQRAKEVQKKGAQIPKNVLRKEEDESIEKGKKDESEQHAFDLQIKYLKKMLEAVIKGKMLEVDLKDIILIDLKNITLDKEDDIITTKVDQIIKVILKATE</sequence>
<dbReference type="EMBL" id="CAJVPQ010001304">
    <property type="protein sequence ID" value="CAG8544556.1"/>
    <property type="molecule type" value="Genomic_DNA"/>
</dbReference>
<protein>
    <submittedName>
        <fullName evidence="1">10267_t:CDS:1</fullName>
    </submittedName>
</protein>
<evidence type="ECO:0000313" key="1">
    <source>
        <dbReference type="EMBL" id="CAG8544556.1"/>
    </source>
</evidence>
<reference evidence="1" key="1">
    <citation type="submission" date="2021-06" db="EMBL/GenBank/DDBJ databases">
        <authorList>
            <person name="Kallberg Y."/>
            <person name="Tangrot J."/>
            <person name="Rosling A."/>
        </authorList>
    </citation>
    <scope>NUCLEOTIDE SEQUENCE</scope>
    <source>
        <strain evidence="1">UK204</strain>
    </source>
</reference>
<accession>A0A9N9AWC7</accession>
<dbReference type="AlphaFoldDB" id="A0A9N9AWC7"/>
<name>A0A9N9AWC7_9GLOM</name>
<dbReference type="Proteomes" id="UP000789570">
    <property type="component" value="Unassembled WGS sequence"/>
</dbReference>